<name>A0A388K7J1_CHABU</name>
<dbReference type="Gramene" id="GBG65989">
    <property type="protein sequence ID" value="GBG65989"/>
    <property type="gene ID" value="CBR_g54968"/>
</dbReference>
<dbReference type="STRING" id="69332.A0A388K7J1"/>
<feature type="region of interest" description="Disordered" evidence="1">
    <location>
        <begin position="102"/>
        <end position="130"/>
    </location>
</feature>
<reference evidence="3 4" key="1">
    <citation type="journal article" date="2018" name="Cell">
        <title>The Chara Genome: Secondary Complexity and Implications for Plant Terrestrialization.</title>
        <authorList>
            <person name="Nishiyama T."/>
            <person name="Sakayama H."/>
            <person name="Vries J.D."/>
            <person name="Buschmann H."/>
            <person name="Saint-Marcoux D."/>
            <person name="Ullrich K.K."/>
            <person name="Haas F.B."/>
            <person name="Vanderstraeten L."/>
            <person name="Becker D."/>
            <person name="Lang D."/>
            <person name="Vosolsobe S."/>
            <person name="Rombauts S."/>
            <person name="Wilhelmsson P.K.I."/>
            <person name="Janitza P."/>
            <person name="Kern R."/>
            <person name="Heyl A."/>
            <person name="Rumpler F."/>
            <person name="Villalobos L.I.A.C."/>
            <person name="Clay J.M."/>
            <person name="Skokan R."/>
            <person name="Toyoda A."/>
            <person name="Suzuki Y."/>
            <person name="Kagoshima H."/>
            <person name="Schijlen E."/>
            <person name="Tajeshwar N."/>
            <person name="Catarino B."/>
            <person name="Hetherington A.J."/>
            <person name="Saltykova A."/>
            <person name="Bonnot C."/>
            <person name="Breuninger H."/>
            <person name="Symeonidi A."/>
            <person name="Radhakrishnan G.V."/>
            <person name="Van Nieuwerburgh F."/>
            <person name="Deforce D."/>
            <person name="Chang C."/>
            <person name="Karol K.G."/>
            <person name="Hedrich R."/>
            <person name="Ulvskov P."/>
            <person name="Glockner G."/>
            <person name="Delwiche C.F."/>
            <person name="Petrasek J."/>
            <person name="Van de Peer Y."/>
            <person name="Friml J."/>
            <person name="Beilby M."/>
            <person name="Dolan L."/>
            <person name="Kohara Y."/>
            <person name="Sugano S."/>
            <person name="Fujiyama A."/>
            <person name="Delaux P.-M."/>
            <person name="Quint M."/>
            <person name="TheiBen G."/>
            <person name="Hagemann M."/>
            <person name="Harholt J."/>
            <person name="Dunand C."/>
            <person name="Zachgo S."/>
            <person name="Langdale J."/>
            <person name="Maumus F."/>
            <person name="Straeten D.V.D."/>
            <person name="Gould S.B."/>
            <person name="Rensing S.A."/>
        </authorList>
    </citation>
    <scope>NUCLEOTIDE SEQUENCE [LARGE SCALE GENOMIC DNA]</scope>
    <source>
        <strain evidence="3 4">S276</strain>
    </source>
</reference>
<evidence type="ECO:0000313" key="4">
    <source>
        <dbReference type="Proteomes" id="UP000265515"/>
    </source>
</evidence>
<organism evidence="3 4">
    <name type="scientific">Chara braunii</name>
    <name type="common">Braun's stonewort</name>
    <dbReference type="NCBI Taxonomy" id="69332"/>
    <lineage>
        <taxon>Eukaryota</taxon>
        <taxon>Viridiplantae</taxon>
        <taxon>Streptophyta</taxon>
        <taxon>Charophyceae</taxon>
        <taxon>Charales</taxon>
        <taxon>Characeae</taxon>
        <taxon>Chara</taxon>
    </lineage>
</organism>
<accession>A0A388K7J1</accession>
<evidence type="ECO:0000259" key="2">
    <source>
        <dbReference type="Pfam" id="PF01789"/>
    </source>
</evidence>
<protein>
    <recommendedName>
        <fullName evidence="2">PsbP C-terminal domain-containing protein</fullName>
    </recommendedName>
</protein>
<dbReference type="PANTHER" id="PTHR31407:SF15">
    <property type="entry name" value="PSBP DOMAIN-CONTAINING PROTEIN 1, CHLOROPLASTIC"/>
    <property type="match status" value="1"/>
</dbReference>
<gene>
    <name evidence="3" type="ORF">CBR_g54968</name>
</gene>
<evidence type="ECO:0000256" key="1">
    <source>
        <dbReference type="SAM" id="MobiDB-lite"/>
    </source>
</evidence>
<dbReference type="NCBIfam" id="NF040946">
    <property type="entry name" value="PSII_PsbP"/>
    <property type="match status" value="1"/>
</dbReference>
<dbReference type="GO" id="GO:0005509">
    <property type="term" value="F:calcium ion binding"/>
    <property type="evidence" value="ECO:0007669"/>
    <property type="project" value="InterPro"/>
</dbReference>
<dbReference type="GO" id="GO:0015979">
    <property type="term" value="P:photosynthesis"/>
    <property type="evidence" value="ECO:0007669"/>
    <property type="project" value="InterPro"/>
</dbReference>
<dbReference type="GO" id="GO:0019898">
    <property type="term" value="C:extrinsic component of membrane"/>
    <property type="evidence" value="ECO:0007669"/>
    <property type="project" value="InterPro"/>
</dbReference>
<feature type="domain" description="PsbP C-terminal" evidence="2">
    <location>
        <begin position="342"/>
        <end position="517"/>
    </location>
</feature>
<comment type="caution">
    <text evidence="3">The sequence shown here is derived from an EMBL/GenBank/DDBJ whole genome shotgun (WGS) entry which is preliminary data.</text>
</comment>
<dbReference type="Pfam" id="PF01789">
    <property type="entry name" value="PsbP"/>
    <property type="match status" value="1"/>
</dbReference>
<dbReference type="AlphaFoldDB" id="A0A388K7J1"/>
<feature type="compositionally biased region" description="Polar residues" evidence="1">
    <location>
        <begin position="102"/>
        <end position="117"/>
    </location>
</feature>
<dbReference type="SUPFAM" id="SSF55724">
    <property type="entry name" value="Mog1p/PsbP-like"/>
    <property type="match status" value="1"/>
</dbReference>
<evidence type="ECO:0000313" key="3">
    <source>
        <dbReference type="EMBL" id="GBG65989.1"/>
    </source>
</evidence>
<dbReference type="Gene3D" id="3.40.1000.10">
    <property type="entry name" value="Mog1/PsbP, alpha/beta/alpha sandwich"/>
    <property type="match status" value="1"/>
</dbReference>
<dbReference type="InterPro" id="IPR002683">
    <property type="entry name" value="PsbP_C"/>
</dbReference>
<dbReference type="Proteomes" id="UP000265515">
    <property type="component" value="Unassembled WGS sequence"/>
</dbReference>
<feature type="compositionally biased region" description="Basic and acidic residues" evidence="1">
    <location>
        <begin position="120"/>
        <end position="130"/>
    </location>
</feature>
<dbReference type="GO" id="GO:0009654">
    <property type="term" value="C:photosystem II oxygen evolving complex"/>
    <property type="evidence" value="ECO:0007669"/>
    <property type="project" value="InterPro"/>
</dbReference>
<dbReference type="OrthoDB" id="2020255at2759"/>
<dbReference type="InterPro" id="IPR016123">
    <property type="entry name" value="Mog1/PsbP_a/b/a-sand"/>
</dbReference>
<proteinExistence type="predicted"/>
<keyword evidence="4" id="KW-1185">Reference proteome</keyword>
<dbReference type="PANTHER" id="PTHR31407">
    <property type="match status" value="1"/>
</dbReference>
<dbReference type="EMBL" id="BFEA01000068">
    <property type="protein sequence ID" value="GBG65989.1"/>
    <property type="molecule type" value="Genomic_DNA"/>
</dbReference>
<sequence>MGMRHVAVAGGGCSTTAQCSGINGIKIISSPPRVAQGHVSIKEQAGVRSAAAAGASVVAVNCRRSAPPLPFPPAPVCPYSQKITTNRGRAAVVAGCALSSSHNQAQDSNSNGRQAVAQQELREGGSRRTADVTHGLREEICATAAATDLPQERSARGVAQSVLGVTQRGGTGVAHHLQEENGRGVVSKIGVGIGALLLSLALQGVPAIAQSRAATAALDYSYPQSRSGWDLSELAERGALTSDLRVAEDEEVEEDLSLLGAKYFSMHDLVRIYGYGAGLDDPDIYLVPRKDDVNENSSTRMVMTTTSSSMMTNPNEMEHSAAGGQAFLLADANVGGGEDLSGLLRFEDRRDGYAFNYPDDWVEVRGAGADIFYRSAFDPDENLFVSISSPSSSNYQSISDLGTPEEAGKRFLKQYLTELMSTRLGVRRESKLLSTRQRTTPDGQQFYEIEANVKSFAATNQLAINPEERVPYMEWDRRYLSVLGVANSRLYELRLQVPEKSIPTEEARLRRVMDSFELQQLSTRTKD</sequence>